<dbReference type="Proteomes" id="UP001208570">
    <property type="component" value="Unassembled WGS sequence"/>
</dbReference>
<accession>A0AAD9JUA9</accession>
<feature type="signal peptide" evidence="2">
    <location>
        <begin position="1"/>
        <end position="26"/>
    </location>
</feature>
<evidence type="ECO:0000256" key="1">
    <source>
        <dbReference type="SAM" id="MobiDB-lite"/>
    </source>
</evidence>
<keyword evidence="2" id="KW-0732">Signal</keyword>
<feature type="compositionally biased region" description="Basic residues" evidence="1">
    <location>
        <begin position="129"/>
        <end position="138"/>
    </location>
</feature>
<feature type="compositionally biased region" description="Polar residues" evidence="1">
    <location>
        <begin position="207"/>
        <end position="261"/>
    </location>
</feature>
<name>A0AAD9JUA9_9ANNE</name>
<evidence type="ECO:0000313" key="3">
    <source>
        <dbReference type="EMBL" id="KAK2159432.1"/>
    </source>
</evidence>
<feature type="compositionally biased region" description="Low complexity" evidence="1">
    <location>
        <begin position="145"/>
        <end position="166"/>
    </location>
</feature>
<organism evidence="3 4">
    <name type="scientific">Paralvinella palmiformis</name>
    <dbReference type="NCBI Taxonomy" id="53620"/>
    <lineage>
        <taxon>Eukaryota</taxon>
        <taxon>Metazoa</taxon>
        <taxon>Spiralia</taxon>
        <taxon>Lophotrochozoa</taxon>
        <taxon>Annelida</taxon>
        <taxon>Polychaeta</taxon>
        <taxon>Sedentaria</taxon>
        <taxon>Canalipalpata</taxon>
        <taxon>Terebellida</taxon>
        <taxon>Terebelliformia</taxon>
        <taxon>Alvinellidae</taxon>
        <taxon>Paralvinella</taxon>
    </lineage>
</organism>
<comment type="caution">
    <text evidence="3">The sequence shown here is derived from an EMBL/GenBank/DDBJ whole genome shotgun (WGS) entry which is preliminary data.</text>
</comment>
<sequence>MPSSVLLRSCLALLIVYLLFVDGSRGILTQYRGKLRKAPANQHVYKYLRGYYQNGKSAQASPPRRSFPHVPRSAIAENAKKHSPANAKSFGTTYIQPKSGLQSGRYRFAQSPDYVQKLKRLAALLKARAAARSRRKSPVRSYVAAQPHPQRGYQQQQPAQRSAPAQYVPKQSYSAPIQLPAQYPAPAPPQPSYGAPQPAPPQPSYGVQQSAPPQPSYGVQQSAPPQPSYGVQQSAPAQPSYGVQQSAPSQSSYGQINQRPGFQSLGLPRGQTYQAVQQPLLPVPLTTPRPSSKVSSQALVRLLKASYASLLPLLLNQVKMTSYGVQSIPLYGSNPYSVFGPMTYGPLPKPNLSQMSLSYNPQSFSTSQTRPLPSPVSGYTSNNVVPQQTGYNTGVNTGYGTGSQSVSSGGYGSSQTFDISADDTCGPVSGTYSKKSDYSRYDFYSLRLLLRVTIN</sequence>
<dbReference type="AlphaFoldDB" id="A0AAD9JUA9"/>
<protein>
    <submittedName>
        <fullName evidence="3">Uncharacterized protein</fullName>
    </submittedName>
</protein>
<proteinExistence type="predicted"/>
<evidence type="ECO:0000313" key="4">
    <source>
        <dbReference type="Proteomes" id="UP001208570"/>
    </source>
</evidence>
<gene>
    <name evidence="3" type="ORF">LSH36_153g01018</name>
</gene>
<keyword evidence="4" id="KW-1185">Reference proteome</keyword>
<dbReference type="EMBL" id="JAODUP010000153">
    <property type="protein sequence ID" value="KAK2159432.1"/>
    <property type="molecule type" value="Genomic_DNA"/>
</dbReference>
<evidence type="ECO:0000256" key="2">
    <source>
        <dbReference type="SAM" id="SignalP"/>
    </source>
</evidence>
<feature type="region of interest" description="Disordered" evidence="1">
    <location>
        <begin position="129"/>
        <end position="267"/>
    </location>
</feature>
<feature type="compositionally biased region" description="Pro residues" evidence="1">
    <location>
        <begin position="183"/>
        <end position="203"/>
    </location>
</feature>
<reference evidence="3" key="1">
    <citation type="journal article" date="2023" name="Mol. Biol. Evol.">
        <title>Third-Generation Sequencing Reveals the Adaptive Role of the Epigenome in Three Deep-Sea Polychaetes.</title>
        <authorList>
            <person name="Perez M."/>
            <person name="Aroh O."/>
            <person name="Sun Y."/>
            <person name="Lan Y."/>
            <person name="Juniper S.K."/>
            <person name="Young C.R."/>
            <person name="Angers B."/>
            <person name="Qian P.Y."/>
        </authorList>
    </citation>
    <scope>NUCLEOTIDE SEQUENCE</scope>
    <source>
        <strain evidence="3">P08H-3</strain>
    </source>
</reference>
<feature type="chain" id="PRO_5042063176" evidence="2">
    <location>
        <begin position="27"/>
        <end position="455"/>
    </location>
</feature>